<dbReference type="OrthoDB" id="894042at2"/>
<name>A0A081PBJ5_9SPHI</name>
<organism evidence="1 2">
    <name type="scientific">Pedobacter antarcticus 4BY</name>
    <dbReference type="NCBI Taxonomy" id="1358423"/>
    <lineage>
        <taxon>Bacteria</taxon>
        <taxon>Pseudomonadati</taxon>
        <taxon>Bacteroidota</taxon>
        <taxon>Sphingobacteriia</taxon>
        <taxon>Sphingobacteriales</taxon>
        <taxon>Sphingobacteriaceae</taxon>
        <taxon>Pedobacter</taxon>
    </lineage>
</organism>
<protein>
    <submittedName>
        <fullName evidence="1">Uncharacterized protein</fullName>
    </submittedName>
</protein>
<proteinExistence type="predicted"/>
<sequence length="125" mass="14742">MTRFLLFLLLFQFATDSNILIQLAKFPVLIEHYQEHKQLNSKVRFTEFLSMHYWGTDLDDDDDDRDSQLPFKSVDAKIVHFLYFQPARIIAVKAAAYGFSRSYPLYRFQDFSDPLVGVLFKPPRV</sequence>
<gene>
    <name evidence="1" type="ORF">N180_00055</name>
</gene>
<dbReference type="AlphaFoldDB" id="A0A081PBJ5"/>
<reference evidence="1 2" key="1">
    <citation type="journal article" date="1992" name="Int. J. Syst. Bacteriol.">
        <title>Sphingobacterium antarcticus sp. nov. a Psychrotrophic Bacterium from the Soils of Schirmacher Oasis, Antarctica.</title>
        <authorList>
            <person name="Shivaji S."/>
            <person name="Ray M.K."/>
            <person name="Rao N.S."/>
            <person name="Saiserr L."/>
            <person name="Jagannadham M.V."/>
            <person name="Kumar G.S."/>
            <person name="Reddy G."/>
            <person name="Bhargava P.M."/>
        </authorList>
    </citation>
    <scope>NUCLEOTIDE SEQUENCE [LARGE SCALE GENOMIC DNA]</scope>
    <source>
        <strain evidence="1 2">4BY</strain>
    </source>
</reference>
<keyword evidence="2" id="KW-1185">Reference proteome</keyword>
<dbReference type="Proteomes" id="UP000028007">
    <property type="component" value="Unassembled WGS sequence"/>
</dbReference>
<dbReference type="eggNOG" id="ENOG50338DK">
    <property type="taxonomic scope" value="Bacteria"/>
</dbReference>
<comment type="caution">
    <text evidence="1">The sequence shown here is derived from an EMBL/GenBank/DDBJ whole genome shotgun (WGS) entry which is preliminary data.</text>
</comment>
<dbReference type="EMBL" id="JNFF01000117">
    <property type="protein sequence ID" value="KEQ28068.1"/>
    <property type="molecule type" value="Genomic_DNA"/>
</dbReference>
<dbReference type="RefSeq" id="WP_051760260.1">
    <property type="nucleotide sequence ID" value="NZ_JNFF01000117.1"/>
</dbReference>
<accession>A0A081PBJ5</accession>
<evidence type="ECO:0000313" key="2">
    <source>
        <dbReference type="Proteomes" id="UP000028007"/>
    </source>
</evidence>
<evidence type="ECO:0000313" key="1">
    <source>
        <dbReference type="EMBL" id="KEQ28068.1"/>
    </source>
</evidence>